<dbReference type="GO" id="GO:0046933">
    <property type="term" value="F:proton-transporting ATP synthase activity, rotational mechanism"/>
    <property type="evidence" value="ECO:0007669"/>
    <property type="project" value="UniProtKB-UniRule"/>
</dbReference>
<evidence type="ECO:0000256" key="1">
    <source>
        <dbReference type="ARBA" id="ARBA00004141"/>
    </source>
</evidence>
<comment type="caution">
    <text evidence="13">The sequence shown here is derived from an EMBL/GenBank/DDBJ whole genome shotgun (WGS) entry which is preliminary data.</text>
</comment>
<evidence type="ECO:0000256" key="11">
    <source>
        <dbReference type="HAMAP-Rule" id="MF_01393"/>
    </source>
</evidence>
<dbReference type="InterPro" id="IPR045082">
    <property type="entry name" value="ATP_syn_F0_a_bact/chloroplast"/>
</dbReference>
<dbReference type="NCBIfam" id="NF004479">
    <property type="entry name" value="PRK05815.1-4"/>
    <property type="match status" value="1"/>
</dbReference>
<evidence type="ECO:0000256" key="3">
    <source>
        <dbReference type="ARBA" id="ARBA00022448"/>
    </source>
</evidence>
<evidence type="ECO:0000256" key="5">
    <source>
        <dbReference type="ARBA" id="ARBA00022692"/>
    </source>
</evidence>
<evidence type="ECO:0000256" key="10">
    <source>
        <dbReference type="ARBA" id="ARBA00023310"/>
    </source>
</evidence>
<dbReference type="PRINTS" id="PR00123">
    <property type="entry name" value="ATPASEA"/>
</dbReference>
<evidence type="ECO:0000256" key="4">
    <source>
        <dbReference type="ARBA" id="ARBA00022547"/>
    </source>
</evidence>
<organism evidence="13 14">
    <name type="scientific">Dolosicoccus paucivorans</name>
    <dbReference type="NCBI Taxonomy" id="84521"/>
    <lineage>
        <taxon>Bacteria</taxon>
        <taxon>Bacillati</taxon>
        <taxon>Bacillota</taxon>
        <taxon>Bacilli</taxon>
        <taxon>Lactobacillales</taxon>
        <taxon>Aerococcaceae</taxon>
        <taxon>Dolosicoccus</taxon>
    </lineage>
</organism>
<feature type="transmembrane region" description="Helical" evidence="11">
    <location>
        <begin position="77"/>
        <end position="98"/>
    </location>
</feature>
<dbReference type="CDD" id="cd00310">
    <property type="entry name" value="ATP-synt_Fo_a_6"/>
    <property type="match status" value="1"/>
</dbReference>
<keyword evidence="8 11" id="KW-0406">Ion transport</keyword>
<keyword evidence="3 11" id="KW-0813">Transport</keyword>
<dbReference type="GO" id="GO:0005886">
    <property type="term" value="C:plasma membrane"/>
    <property type="evidence" value="ECO:0007669"/>
    <property type="project" value="UniProtKB-SubCell"/>
</dbReference>
<keyword evidence="11" id="KW-1003">Cell membrane</keyword>
<dbReference type="GO" id="GO:0042777">
    <property type="term" value="P:proton motive force-driven plasma membrane ATP synthesis"/>
    <property type="evidence" value="ECO:0007669"/>
    <property type="project" value="TreeGrafter"/>
</dbReference>
<dbReference type="PANTHER" id="PTHR42823:SF3">
    <property type="entry name" value="ATP SYNTHASE SUBUNIT A, CHLOROPLASTIC"/>
    <property type="match status" value="1"/>
</dbReference>
<comment type="subcellular location">
    <subcellularLocation>
        <location evidence="11 12">Cell membrane</location>
        <topology evidence="11 12">Multi-pass membrane protein</topology>
    </subcellularLocation>
    <subcellularLocation>
        <location evidence="1">Membrane</location>
        <topology evidence="1">Multi-pass membrane protein</topology>
    </subcellularLocation>
</comment>
<evidence type="ECO:0000256" key="7">
    <source>
        <dbReference type="ARBA" id="ARBA00022989"/>
    </source>
</evidence>
<comment type="similarity">
    <text evidence="2 11 12">Belongs to the ATPase A chain family.</text>
</comment>
<keyword evidence="5 11" id="KW-0812">Transmembrane</keyword>
<dbReference type="SUPFAM" id="SSF81336">
    <property type="entry name" value="F1F0 ATP synthase subunit A"/>
    <property type="match status" value="1"/>
</dbReference>
<keyword evidence="10 11" id="KW-0066">ATP synthesis</keyword>
<dbReference type="PROSITE" id="PS00449">
    <property type="entry name" value="ATPASE_A"/>
    <property type="match status" value="1"/>
</dbReference>
<proteinExistence type="inferred from homology"/>
<keyword evidence="6 11" id="KW-0375">Hydrogen ion transport</keyword>
<dbReference type="NCBIfam" id="TIGR01131">
    <property type="entry name" value="ATP_synt_6_or_A"/>
    <property type="match status" value="1"/>
</dbReference>
<keyword evidence="4 11" id="KW-0138">CF(0)</keyword>
<evidence type="ECO:0000313" key="14">
    <source>
        <dbReference type="Proteomes" id="UP000235682"/>
    </source>
</evidence>
<name>A0A1G8NBL0_9LACT</name>
<evidence type="ECO:0000256" key="12">
    <source>
        <dbReference type="RuleBase" id="RU000483"/>
    </source>
</evidence>
<dbReference type="Pfam" id="PF00119">
    <property type="entry name" value="ATP-synt_A"/>
    <property type="match status" value="1"/>
</dbReference>
<dbReference type="Gene3D" id="1.20.120.220">
    <property type="entry name" value="ATP synthase, F0 complex, subunit A"/>
    <property type="match status" value="1"/>
</dbReference>
<keyword evidence="14" id="KW-1185">Reference proteome</keyword>
<accession>A0A1G8NBL0</accession>
<dbReference type="AlphaFoldDB" id="A0A1G8NBL0"/>
<sequence length="235" mass="26240">MHSEQYLHFLGLTVNVAALYSLIATVIIVTALCIWCTRNISVDNPSKPQLFMEWLIDFVRGVVGGTIHNKHAEGYQVLGLTLMLFIFISNIIGLPFLVEFGEVKYWMSPTADPVITFALAMTVILLSHFNGIERKGFKRYIVETYFHPVGLFLPINLVEELTNTLTLALRLYGNIFAGEVLLGLIASAGMALAPVSWLFGIPLQIIWQGFSMFIGGIQAYIFVTLTMVYLSNKVD</sequence>
<dbReference type="InterPro" id="IPR035908">
    <property type="entry name" value="F0_ATP_A_sf"/>
</dbReference>
<dbReference type="PANTHER" id="PTHR42823">
    <property type="entry name" value="ATP SYNTHASE SUBUNIT A, CHLOROPLASTIC"/>
    <property type="match status" value="1"/>
</dbReference>
<dbReference type="STRING" id="84521.SAMN04487994_104512"/>
<dbReference type="InterPro" id="IPR000568">
    <property type="entry name" value="ATP_synth_F0_asu"/>
</dbReference>
<protein>
    <recommendedName>
        <fullName evidence="11 12">ATP synthase subunit a</fullName>
    </recommendedName>
    <alternativeName>
        <fullName evidence="11">ATP synthase F0 sector subunit a</fullName>
    </alternativeName>
    <alternativeName>
        <fullName evidence="11">F-ATPase subunit 6</fullName>
    </alternativeName>
</protein>
<feature type="transmembrane region" description="Helical" evidence="11">
    <location>
        <begin position="110"/>
        <end position="129"/>
    </location>
</feature>
<dbReference type="EMBL" id="PNHE01000005">
    <property type="protein sequence ID" value="PMC58861.1"/>
    <property type="molecule type" value="Genomic_DNA"/>
</dbReference>
<dbReference type="OrthoDB" id="9789241at2"/>
<dbReference type="HAMAP" id="MF_01393">
    <property type="entry name" value="ATP_synth_a_bact"/>
    <property type="match status" value="1"/>
</dbReference>
<evidence type="ECO:0000256" key="8">
    <source>
        <dbReference type="ARBA" id="ARBA00023065"/>
    </source>
</evidence>
<evidence type="ECO:0000256" key="6">
    <source>
        <dbReference type="ARBA" id="ARBA00022781"/>
    </source>
</evidence>
<dbReference type="RefSeq" id="WP_092086210.1">
    <property type="nucleotide sequence ID" value="NZ_FNEL01000045.1"/>
</dbReference>
<evidence type="ECO:0000256" key="2">
    <source>
        <dbReference type="ARBA" id="ARBA00006810"/>
    </source>
</evidence>
<dbReference type="Proteomes" id="UP000235682">
    <property type="component" value="Unassembled WGS sequence"/>
</dbReference>
<keyword evidence="9 11" id="KW-0472">Membrane</keyword>
<gene>
    <name evidence="11" type="primary">atpB</name>
    <name evidence="13" type="ORF">CJ205_02090</name>
</gene>
<evidence type="ECO:0000313" key="13">
    <source>
        <dbReference type="EMBL" id="PMC58861.1"/>
    </source>
</evidence>
<feature type="transmembrane region" description="Helical" evidence="11">
    <location>
        <begin position="180"/>
        <end position="199"/>
    </location>
</feature>
<dbReference type="InterPro" id="IPR023011">
    <property type="entry name" value="ATP_synth_F0_asu_AS"/>
</dbReference>
<feature type="transmembrane region" description="Helical" evidence="11">
    <location>
        <begin position="6"/>
        <end position="37"/>
    </location>
</feature>
<reference evidence="13 14" key="1">
    <citation type="submission" date="2017-09" db="EMBL/GenBank/DDBJ databases">
        <title>Bacterial strain isolated from the female urinary microbiota.</title>
        <authorList>
            <person name="Thomas-White K."/>
            <person name="Kumar N."/>
            <person name="Forster S."/>
            <person name="Putonti C."/>
            <person name="Lawley T."/>
            <person name="Wolfe A.J."/>
        </authorList>
    </citation>
    <scope>NUCLEOTIDE SEQUENCE [LARGE SCALE GENOMIC DNA]</scope>
    <source>
        <strain evidence="13 14">UMB0852</strain>
    </source>
</reference>
<dbReference type="GO" id="GO:0045259">
    <property type="term" value="C:proton-transporting ATP synthase complex"/>
    <property type="evidence" value="ECO:0007669"/>
    <property type="project" value="UniProtKB-KW"/>
</dbReference>
<feature type="transmembrane region" description="Helical" evidence="11">
    <location>
        <begin position="205"/>
        <end position="230"/>
    </location>
</feature>
<evidence type="ECO:0000256" key="9">
    <source>
        <dbReference type="ARBA" id="ARBA00023136"/>
    </source>
</evidence>
<comment type="function">
    <text evidence="11 12">Key component of the proton channel; it plays a direct role in the translocation of protons across the membrane.</text>
</comment>
<keyword evidence="7 11" id="KW-1133">Transmembrane helix</keyword>